<dbReference type="AlphaFoldDB" id="A0A448WUG9"/>
<feature type="region of interest" description="Disordered" evidence="1">
    <location>
        <begin position="1"/>
        <end position="55"/>
    </location>
</feature>
<dbReference type="Proteomes" id="UP000784294">
    <property type="component" value="Unassembled WGS sequence"/>
</dbReference>
<keyword evidence="3" id="KW-1185">Reference proteome</keyword>
<sequence length="100" mass="11497">MKTQACRHTNKDRNSDRDKKEADKDKQMLYCRRSIAPVTSGRPPPQRLARRSWSRGVGRKCGRFRTLLQKASHVHMKKAAEHLAKWTKLRLRGSAKSGAD</sequence>
<reference evidence="2" key="1">
    <citation type="submission" date="2018-11" db="EMBL/GenBank/DDBJ databases">
        <authorList>
            <consortium name="Pathogen Informatics"/>
        </authorList>
    </citation>
    <scope>NUCLEOTIDE SEQUENCE</scope>
</reference>
<evidence type="ECO:0000313" key="3">
    <source>
        <dbReference type="Proteomes" id="UP000784294"/>
    </source>
</evidence>
<feature type="compositionally biased region" description="Basic and acidic residues" evidence="1">
    <location>
        <begin position="9"/>
        <end position="27"/>
    </location>
</feature>
<evidence type="ECO:0000256" key="1">
    <source>
        <dbReference type="SAM" id="MobiDB-lite"/>
    </source>
</evidence>
<evidence type="ECO:0000313" key="2">
    <source>
        <dbReference type="EMBL" id="VEL20463.1"/>
    </source>
</evidence>
<name>A0A448WUG9_9PLAT</name>
<comment type="caution">
    <text evidence="2">The sequence shown here is derived from an EMBL/GenBank/DDBJ whole genome shotgun (WGS) entry which is preliminary data.</text>
</comment>
<dbReference type="EMBL" id="CAAALY010046573">
    <property type="protein sequence ID" value="VEL20463.1"/>
    <property type="molecule type" value="Genomic_DNA"/>
</dbReference>
<accession>A0A448WUG9</accession>
<gene>
    <name evidence="2" type="ORF">PXEA_LOCUS13903</name>
</gene>
<protein>
    <submittedName>
        <fullName evidence="2">Uncharacterized protein</fullName>
    </submittedName>
</protein>
<proteinExistence type="predicted"/>
<organism evidence="2 3">
    <name type="scientific">Protopolystoma xenopodis</name>
    <dbReference type="NCBI Taxonomy" id="117903"/>
    <lineage>
        <taxon>Eukaryota</taxon>
        <taxon>Metazoa</taxon>
        <taxon>Spiralia</taxon>
        <taxon>Lophotrochozoa</taxon>
        <taxon>Platyhelminthes</taxon>
        <taxon>Monogenea</taxon>
        <taxon>Polyopisthocotylea</taxon>
        <taxon>Polystomatidea</taxon>
        <taxon>Polystomatidae</taxon>
        <taxon>Protopolystoma</taxon>
    </lineage>
</organism>